<name>A0ABY3SL18_9BACL</name>
<keyword evidence="1" id="KW-0812">Transmembrane</keyword>
<organism evidence="2 3">
    <name type="scientific">Paenibacillus hexagrammi</name>
    <dbReference type="NCBI Taxonomy" id="2908839"/>
    <lineage>
        <taxon>Bacteria</taxon>
        <taxon>Bacillati</taxon>
        <taxon>Bacillota</taxon>
        <taxon>Bacilli</taxon>
        <taxon>Bacillales</taxon>
        <taxon>Paenibacillaceae</taxon>
        <taxon>Paenibacillus</taxon>
    </lineage>
</organism>
<feature type="transmembrane region" description="Helical" evidence="1">
    <location>
        <begin position="21"/>
        <end position="43"/>
    </location>
</feature>
<gene>
    <name evidence="2" type="ORF">L0M14_02750</name>
</gene>
<evidence type="ECO:0000313" key="3">
    <source>
        <dbReference type="Proteomes" id="UP001649230"/>
    </source>
</evidence>
<evidence type="ECO:0000313" key="2">
    <source>
        <dbReference type="EMBL" id="UJF34168.1"/>
    </source>
</evidence>
<reference evidence="2 3" key="1">
    <citation type="journal article" date="2024" name="Int. J. Syst. Evol. Microbiol.">
        <title>Paenibacillus hexagrammi sp. nov., a novel bacterium isolated from the gut content of Hexagrammos agrammus.</title>
        <authorList>
            <person name="Jung H.K."/>
            <person name="Kim D.G."/>
            <person name="Zin H."/>
            <person name="Park J."/>
            <person name="Jung H."/>
            <person name="Kim Y.O."/>
            <person name="Kong H.J."/>
            <person name="Kim J.W."/>
            <person name="Kim Y.S."/>
        </authorList>
    </citation>
    <scope>NUCLEOTIDE SEQUENCE [LARGE SCALE GENOMIC DNA]</scope>
    <source>
        <strain evidence="2 3">YPD9-1</strain>
    </source>
</reference>
<accession>A0ABY3SL18</accession>
<dbReference type="RefSeq" id="WP_235120579.1">
    <property type="nucleotide sequence ID" value="NZ_CP090978.1"/>
</dbReference>
<evidence type="ECO:0000256" key="1">
    <source>
        <dbReference type="SAM" id="Phobius"/>
    </source>
</evidence>
<keyword evidence="1" id="KW-1133">Transmembrane helix</keyword>
<feature type="transmembrane region" description="Helical" evidence="1">
    <location>
        <begin position="49"/>
        <end position="70"/>
    </location>
</feature>
<keyword evidence="3" id="KW-1185">Reference proteome</keyword>
<dbReference type="Proteomes" id="UP001649230">
    <property type="component" value="Chromosome"/>
</dbReference>
<dbReference type="EMBL" id="CP090978">
    <property type="protein sequence ID" value="UJF34168.1"/>
    <property type="molecule type" value="Genomic_DNA"/>
</dbReference>
<proteinExistence type="predicted"/>
<protein>
    <submittedName>
        <fullName evidence="2">Uncharacterized protein</fullName>
    </submittedName>
</protein>
<keyword evidence="1" id="KW-0472">Membrane</keyword>
<sequence>MKRAASASESDIQVWNRRILNAYWIVLLVSIFAELAALVIIITKYPEYIRYYIMHVMVVPNILLICILGLNEVLYRKWQLQHPLFSS</sequence>